<feature type="region of interest" description="Disordered" evidence="10">
    <location>
        <begin position="145"/>
        <end position="165"/>
    </location>
</feature>
<feature type="domain" description="EIF2B subunit epsilon/gamma LbH" evidence="12">
    <location>
        <begin position="349"/>
        <end position="439"/>
    </location>
</feature>
<evidence type="ECO:0000256" key="4">
    <source>
        <dbReference type="ARBA" id="ARBA00022540"/>
    </source>
</evidence>
<keyword evidence="5" id="KW-0648">Protein biosynthesis</keyword>
<dbReference type="Gene3D" id="2.160.10.10">
    <property type="entry name" value="Hexapeptide repeat proteins"/>
    <property type="match status" value="1"/>
</dbReference>
<comment type="function">
    <text evidence="8">Acts as a component of the translation initiation factor 2B (eIF2B) complex, which catalyzes the exchange of GDP for GTP on the eukaryotic initiation factor 2 (eIF2) complex gamma subunit. Its guanine nucleotide exchange factor activity is repressed when bound to eIF2 complex phosphorylated on the alpha subunit, thereby limiting the amount of methionyl-initiator methionine tRNA available to the ribosome and consequently global translation is repressed.</text>
</comment>
<keyword evidence="13" id="KW-1185">Reference proteome</keyword>
<keyword evidence="3" id="KW-0963">Cytoplasm</keyword>
<comment type="similarity">
    <text evidence="2">Belongs to the eIF-2B gamma/epsilon subunits family.</text>
</comment>
<proteinExistence type="inferred from homology"/>
<dbReference type="Pfam" id="PF25084">
    <property type="entry name" value="LbH_EIF2B"/>
    <property type="match status" value="1"/>
</dbReference>
<dbReference type="InterPro" id="IPR051960">
    <property type="entry name" value="eIF2B_gamma"/>
</dbReference>
<dbReference type="Gene3D" id="3.90.550.10">
    <property type="entry name" value="Spore Coat Polysaccharide Biosynthesis Protein SpsA, Chain A"/>
    <property type="match status" value="1"/>
</dbReference>
<evidence type="ECO:0000256" key="1">
    <source>
        <dbReference type="ARBA" id="ARBA00004514"/>
    </source>
</evidence>
<evidence type="ECO:0000259" key="12">
    <source>
        <dbReference type="Pfam" id="PF25084"/>
    </source>
</evidence>
<evidence type="ECO:0000256" key="6">
    <source>
        <dbReference type="ARBA" id="ARBA00044196"/>
    </source>
</evidence>
<evidence type="ECO:0000259" key="11">
    <source>
        <dbReference type="Pfam" id="PF00483"/>
    </source>
</evidence>
<evidence type="ECO:0000256" key="5">
    <source>
        <dbReference type="ARBA" id="ARBA00022917"/>
    </source>
</evidence>
<dbReference type="InterPro" id="IPR005835">
    <property type="entry name" value="NTP_transferase_dom"/>
</dbReference>
<keyword evidence="4 14" id="KW-0396">Initiation factor</keyword>
<dbReference type="PANTHER" id="PTHR45989:SF1">
    <property type="entry name" value="TRANSLATION INITIATION FACTOR EIF-2B SUBUNIT GAMMA"/>
    <property type="match status" value="1"/>
</dbReference>
<evidence type="ECO:0000256" key="3">
    <source>
        <dbReference type="ARBA" id="ARBA00022490"/>
    </source>
</evidence>
<comment type="subunit">
    <text evidence="9">Component of the translation initiation factor 2B (eIF2B) complex which is a heterodecamer of two sets of five different subunits: alpha, beta, gamma, delta and epsilon. Subunits alpha, beta and delta comprise a regulatory subcomplex and subunits epsilon and gamma comprise a catalytic subcomplex. Within the complex, the hexameric regulatory complex resides at the center, with the two heterodimeric catalytic subcomplexes bound on opposite sides.</text>
</comment>
<evidence type="ECO:0000256" key="8">
    <source>
        <dbReference type="ARBA" id="ARBA00045373"/>
    </source>
</evidence>
<dbReference type="SUPFAM" id="SSF53448">
    <property type="entry name" value="Nucleotide-diphospho-sugar transferases"/>
    <property type="match status" value="1"/>
</dbReference>
<comment type="subcellular location">
    <subcellularLocation>
        <location evidence="1">Cytoplasm</location>
        <location evidence="1">Cytosol</location>
    </subcellularLocation>
</comment>
<dbReference type="CTD" id="8891"/>
<dbReference type="Proteomes" id="UP001318040">
    <property type="component" value="Chromosome 35"/>
</dbReference>
<gene>
    <name evidence="14" type="primary">EIF2B3</name>
</gene>
<evidence type="ECO:0000313" key="13">
    <source>
        <dbReference type="Proteomes" id="UP001318040"/>
    </source>
</evidence>
<evidence type="ECO:0000256" key="2">
    <source>
        <dbReference type="ARBA" id="ARBA00007878"/>
    </source>
</evidence>
<dbReference type="PANTHER" id="PTHR45989">
    <property type="entry name" value="TRANSLATION INITIATION FACTOR EIF-2B SUBUNIT GAMMA"/>
    <property type="match status" value="1"/>
</dbReference>
<dbReference type="AlphaFoldDB" id="A0AAJ7TQ03"/>
<dbReference type="RefSeq" id="XP_032821919.1">
    <property type="nucleotide sequence ID" value="XM_032966028.1"/>
</dbReference>
<protein>
    <recommendedName>
        <fullName evidence="6">Translation initiation factor eIF2B subunit gamma</fullName>
    </recommendedName>
    <alternativeName>
        <fullName evidence="7">eIF2B GDP-GTP exchange factor subunit gamma</fullName>
    </alternativeName>
</protein>
<evidence type="ECO:0000256" key="7">
    <source>
        <dbReference type="ARBA" id="ARBA00044229"/>
    </source>
</evidence>
<dbReference type="CDD" id="cd04652">
    <property type="entry name" value="LbH_eIF2B_gamma_C"/>
    <property type="match status" value="1"/>
</dbReference>
<dbReference type="GO" id="GO:0005829">
    <property type="term" value="C:cytosol"/>
    <property type="evidence" value="ECO:0007669"/>
    <property type="project" value="UniProtKB-SubCell"/>
</dbReference>
<dbReference type="Pfam" id="PF00483">
    <property type="entry name" value="NTP_transferase"/>
    <property type="match status" value="1"/>
</dbReference>
<dbReference type="GO" id="GO:0005085">
    <property type="term" value="F:guanyl-nucleotide exchange factor activity"/>
    <property type="evidence" value="ECO:0007669"/>
    <property type="project" value="TreeGrafter"/>
</dbReference>
<name>A0AAJ7TQ03_PETMA</name>
<evidence type="ECO:0000256" key="10">
    <source>
        <dbReference type="SAM" id="MobiDB-lite"/>
    </source>
</evidence>
<reference evidence="14" key="1">
    <citation type="submission" date="2025-08" db="UniProtKB">
        <authorList>
            <consortium name="RefSeq"/>
        </authorList>
    </citation>
    <scope>IDENTIFICATION</scope>
    <source>
        <tissue evidence="14">Sperm</tissue>
    </source>
</reference>
<dbReference type="GO" id="GO:0003743">
    <property type="term" value="F:translation initiation factor activity"/>
    <property type="evidence" value="ECO:0007669"/>
    <property type="project" value="UniProtKB-KW"/>
</dbReference>
<dbReference type="CDD" id="cd04198">
    <property type="entry name" value="eIF-2B_gamma_N"/>
    <property type="match status" value="1"/>
</dbReference>
<dbReference type="GO" id="GO:0005851">
    <property type="term" value="C:eukaryotic translation initiation factor 2B complex"/>
    <property type="evidence" value="ECO:0007669"/>
    <property type="project" value="TreeGrafter"/>
</dbReference>
<dbReference type="KEGG" id="pmrn:116948857"/>
<dbReference type="InterPro" id="IPR029044">
    <property type="entry name" value="Nucleotide-diphossugar_trans"/>
</dbReference>
<evidence type="ECO:0000256" key="9">
    <source>
        <dbReference type="ARBA" id="ARBA00046432"/>
    </source>
</evidence>
<accession>A0AAJ7TQ03</accession>
<organism evidence="13 14">
    <name type="scientific">Petromyzon marinus</name>
    <name type="common">Sea lamprey</name>
    <dbReference type="NCBI Taxonomy" id="7757"/>
    <lineage>
        <taxon>Eukaryota</taxon>
        <taxon>Metazoa</taxon>
        <taxon>Chordata</taxon>
        <taxon>Craniata</taxon>
        <taxon>Vertebrata</taxon>
        <taxon>Cyclostomata</taxon>
        <taxon>Hyperoartia</taxon>
        <taxon>Petromyzontiformes</taxon>
        <taxon>Petromyzontidae</taxon>
        <taxon>Petromyzon</taxon>
    </lineage>
</organism>
<evidence type="ECO:0000313" key="14">
    <source>
        <dbReference type="RefSeq" id="XP_032821919.1"/>
    </source>
</evidence>
<dbReference type="GO" id="GO:0002183">
    <property type="term" value="P:cytoplasmic translational initiation"/>
    <property type="evidence" value="ECO:0007669"/>
    <property type="project" value="TreeGrafter"/>
</dbReference>
<sequence length="456" mass="50572">MRVDAPLPIMEFQAVVMAAGQGSRMTDLTTSVPKPLLPIGNKPMIWYPLNLLERTGFEEVIVVTTKDVKAQLLGQASLNTRLRLDIVCIPEEADMGTADSLRFIHSRIKRDVIVLSCDLITDVSLHQLFDLFRLRDAAVAMMARHAQDSGEPVPGQKGKRKPEQRDLIAVDESGERLLLVSHEADLEEELLIPRAVARRFARIHIKWELEDVHAYCLRKWVLDFLEDNTSMSTLKGELVPYLVRKQFSRAPRRSASLEDDDGADRPVCGRQDVHDYVREDPMQALARDKSSFRGTGDRLRCYLLEAPAGSLCMRANSLASYIEANKQVPKALPSLILGADEPMISPCATLGDKSQVGSESMIGHETTLAERTSVKRSVVGEVCTIGERCKIANSILMHRVTVQEGCTLTGCVVCEGAVIEKGAELKDCLVGSQILVEARAKRTNEVIVNSEQMMEI</sequence>
<dbReference type="InterPro" id="IPR056764">
    <property type="entry name" value="LbH_EIF2B3/5"/>
</dbReference>
<feature type="domain" description="Nucleotidyl transferase" evidence="11">
    <location>
        <begin position="14"/>
        <end position="143"/>
    </location>
</feature>